<feature type="compositionally biased region" description="Acidic residues" evidence="1">
    <location>
        <begin position="214"/>
        <end position="232"/>
    </location>
</feature>
<dbReference type="AlphaFoldDB" id="A0A1Y1W0U4"/>
<dbReference type="RefSeq" id="XP_040741024.1">
    <property type="nucleotide sequence ID" value="XM_040891767.1"/>
</dbReference>
<proteinExistence type="predicted"/>
<feature type="compositionally biased region" description="Polar residues" evidence="1">
    <location>
        <begin position="32"/>
        <end position="42"/>
    </location>
</feature>
<feature type="region of interest" description="Disordered" evidence="1">
    <location>
        <begin position="14"/>
        <end position="256"/>
    </location>
</feature>
<dbReference type="EMBL" id="MCFD01000013">
    <property type="protein sequence ID" value="ORX67102.1"/>
    <property type="molecule type" value="Genomic_DNA"/>
</dbReference>
<reference evidence="2 3" key="1">
    <citation type="submission" date="2016-07" db="EMBL/GenBank/DDBJ databases">
        <title>Pervasive Adenine N6-methylation of Active Genes in Fungi.</title>
        <authorList>
            <consortium name="DOE Joint Genome Institute"/>
            <person name="Mondo S.J."/>
            <person name="Dannebaum R.O."/>
            <person name="Kuo R.C."/>
            <person name="Labutti K."/>
            <person name="Haridas S."/>
            <person name="Kuo A."/>
            <person name="Salamov A."/>
            <person name="Ahrendt S.R."/>
            <person name="Lipzen A."/>
            <person name="Sullivan W."/>
            <person name="Andreopoulos W.B."/>
            <person name="Clum A."/>
            <person name="Lindquist E."/>
            <person name="Daum C."/>
            <person name="Ramamoorthy G.K."/>
            <person name="Gryganskyi A."/>
            <person name="Culley D."/>
            <person name="Magnuson J.K."/>
            <person name="James T.Y."/>
            <person name="O'Malley M.A."/>
            <person name="Stajich J.E."/>
            <person name="Spatafora J.W."/>
            <person name="Visel A."/>
            <person name="Grigoriev I.V."/>
        </authorList>
    </citation>
    <scope>NUCLEOTIDE SEQUENCE [LARGE SCALE GENOMIC DNA]</scope>
    <source>
        <strain evidence="2 3">ATCC 12442</strain>
    </source>
</reference>
<protein>
    <submittedName>
        <fullName evidence="2">Uncharacterized protein</fullName>
    </submittedName>
</protein>
<keyword evidence="3" id="KW-1185">Reference proteome</keyword>
<evidence type="ECO:0000313" key="3">
    <source>
        <dbReference type="Proteomes" id="UP000193922"/>
    </source>
</evidence>
<evidence type="ECO:0000256" key="1">
    <source>
        <dbReference type="SAM" id="MobiDB-lite"/>
    </source>
</evidence>
<name>A0A1Y1W0U4_9FUNG</name>
<sequence>MLSLSARALAQWSTLSTQLDSKAREGLAITTEIPTAESNANGTGPAPAPGEDAVPSGAAAPAAEINGRRSISSAHTASPPPSAKAATAAVGDLQHDPVSVVPAKRPLSPGAEQVSDADANGSKSNSDDGADSNGASVAGHTAGMDDGVPKGSADASGPRKRGRASMSPAADDAVRSLSSDAAPSQGLGSNASSKTPTVGSAPVAAAQVPQRDVEMEEGEEPEDGEVFEDDEIAPASNEKPRKSEDVVMGSGKIKHD</sequence>
<feature type="compositionally biased region" description="Polar residues" evidence="1">
    <location>
        <begin position="176"/>
        <end position="198"/>
    </location>
</feature>
<dbReference type="Proteomes" id="UP000193922">
    <property type="component" value="Unassembled WGS sequence"/>
</dbReference>
<evidence type="ECO:0000313" key="2">
    <source>
        <dbReference type="EMBL" id="ORX67102.1"/>
    </source>
</evidence>
<dbReference type="GeneID" id="63808415"/>
<comment type="caution">
    <text evidence="2">The sequence shown here is derived from an EMBL/GenBank/DDBJ whole genome shotgun (WGS) entry which is preliminary data.</text>
</comment>
<feature type="compositionally biased region" description="Low complexity" evidence="1">
    <location>
        <begin position="70"/>
        <end position="89"/>
    </location>
</feature>
<accession>A0A1Y1W0U4</accession>
<gene>
    <name evidence="2" type="ORF">DL89DRAFT_52175</name>
</gene>
<organism evidence="2 3">
    <name type="scientific">Linderina pennispora</name>
    <dbReference type="NCBI Taxonomy" id="61395"/>
    <lineage>
        <taxon>Eukaryota</taxon>
        <taxon>Fungi</taxon>
        <taxon>Fungi incertae sedis</taxon>
        <taxon>Zoopagomycota</taxon>
        <taxon>Kickxellomycotina</taxon>
        <taxon>Kickxellomycetes</taxon>
        <taxon>Kickxellales</taxon>
        <taxon>Kickxellaceae</taxon>
        <taxon>Linderina</taxon>
    </lineage>
</organism>